<organism evidence="1">
    <name type="scientific">marine sediment metagenome</name>
    <dbReference type="NCBI Taxonomy" id="412755"/>
    <lineage>
        <taxon>unclassified sequences</taxon>
        <taxon>metagenomes</taxon>
        <taxon>ecological metagenomes</taxon>
    </lineage>
</organism>
<name>A0A0F9CSG8_9ZZZZ</name>
<proteinExistence type="predicted"/>
<comment type="caution">
    <text evidence="1">The sequence shown here is derived from an EMBL/GenBank/DDBJ whole genome shotgun (WGS) entry which is preliminary data.</text>
</comment>
<dbReference type="EMBL" id="LAZR01031995">
    <property type="protein sequence ID" value="KKL52149.1"/>
    <property type="molecule type" value="Genomic_DNA"/>
</dbReference>
<reference evidence="1" key="1">
    <citation type="journal article" date="2015" name="Nature">
        <title>Complex archaea that bridge the gap between prokaryotes and eukaryotes.</title>
        <authorList>
            <person name="Spang A."/>
            <person name="Saw J.H."/>
            <person name="Jorgensen S.L."/>
            <person name="Zaremba-Niedzwiedzka K."/>
            <person name="Martijn J."/>
            <person name="Lind A.E."/>
            <person name="van Eijk R."/>
            <person name="Schleper C."/>
            <person name="Guy L."/>
            <person name="Ettema T.J."/>
        </authorList>
    </citation>
    <scope>NUCLEOTIDE SEQUENCE</scope>
</reference>
<gene>
    <name evidence="1" type="ORF">LCGC14_2288420</name>
</gene>
<dbReference type="AlphaFoldDB" id="A0A0F9CSG8"/>
<evidence type="ECO:0000313" key="1">
    <source>
        <dbReference type="EMBL" id="KKL52149.1"/>
    </source>
</evidence>
<protein>
    <submittedName>
        <fullName evidence="1">Uncharacterized protein</fullName>
    </submittedName>
</protein>
<accession>A0A0F9CSG8</accession>
<sequence length="70" mass="7819">MKASVVKVAISAITPCDDGSILLEMAGRDFRFGVCFDKNEKDTTWFFVSKPECELGERSMSGYFVEAEEV</sequence>